<dbReference type="GO" id="GO:0004650">
    <property type="term" value="F:polygalacturonase activity"/>
    <property type="evidence" value="ECO:0007669"/>
    <property type="project" value="InterPro"/>
</dbReference>
<dbReference type="CDD" id="cd08547">
    <property type="entry name" value="Type_II_cohesin"/>
    <property type="match status" value="1"/>
</dbReference>
<comment type="caution">
    <text evidence="9">The sequence shown here is derived from an EMBL/GenBank/DDBJ whole genome shotgun (WGS) entry which is preliminary data.</text>
</comment>
<dbReference type="CDD" id="cd00063">
    <property type="entry name" value="FN3"/>
    <property type="match status" value="1"/>
</dbReference>
<evidence type="ECO:0000256" key="1">
    <source>
        <dbReference type="ARBA" id="ARBA00008834"/>
    </source>
</evidence>
<accession>A0A430JI50</accession>
<organism evidence="9 10">
    <name type="scientific">Paenibacillus whitsoniae</name>
    <dbReference type="NCBI Taxonomy" id="2496558"/>
    <lineage>
        <taxon>Bacteria</taxon>
        <taxon>Bacillati</taxon>
        <taxon>Bacillota</taxon>
        <taxon>Bacilli</taxon>
        <taxon>Bacillales</taxon>
        <taxon>Paenibacillaceae</taxon>
        <taxon>Paenibacillus</taxon>
    </lineage>
</organism>
<reference evidence="9 10" key="1">
    <citation type="submission" date="2018-12" db="EMBL/GenBank/DDBJ databases">
        <title>Bacillus ochoae sp. nov., Paenibacillus whitsoniae sp. nov., Paenibacillus spiritus sp. nov. Isolated from the Mars Exploration Rover during spacecraft assembly.</title>
        <authorList>
            <person name="Seuylemezian A."/>
            <person name="Vaishampayan P."/>
        </authorList>
    </citation>
    <scope>NUCLEOTIDE SEQUENCE [LARGE SCALE GENOMIC DNA]</scope>
    <source>
        <strain evidence="9 10">MER 54</strain>
    </source>
</reference>
<keyword evidence="10" id="KW-1185">Reference proteome</keyword>
<name>A0A430JI50_9BACL</name>
<dbReference type="PROSITE" id="PS00502">
    <property type="entry name" value="POLYGALACTURONASE"/>
    <property type="match status" value="1"/>
</dbReference>
<dbReference type="PROSITE" id="PS00018">
    <property type="entry name" value="EF_HAND_1"/>
    <property type="match status" value="1"/>
</dbReference>
<dbReference type="GO" id="GO:0042545">
    <property type="term" value="P:cell wall modification"/>
    <property type="evidence" value="ECO:0007669"/>
    <property type="project" value="InterPro"/>
</dbReference>
<proteinExistence type="inferred from homology"/>
<keyword evidence="4" id="KW-0378">Hydrolase</keyword>
<evidence type="ECO:0000256" key="6">
    <source>
        <dbReference type="ARBA" id="ARBA00023295"/>
    </source>
</evidence>
<dbReference type="Pfam" id="PF01095">
    <property type="entry name" value="Pectinesterase"/>
    <property type="match status" value="1"/>
</dbReference>
<dbReference type="SUPFAM" id="SSF51126">
    <property type="entry name" value="Pectin lyase-like"/>
    <property type="match status" value="2"/>
</dbReference>
<dbReference type="GO" id="GO:0009279">
    <property type="term" value="C:cell outer membrane"/>
    <property type="evidence" value="ECO:0007669"/>
    <property type="project" value="TreeGrafter"/>
</dbReference>
<dbReference type="InterPro" id="IPR013320">
    <property type="entry name" value="ConA-like_dom_sf"/>
</dbReference>
<dbReference type="PROSITE" id="PS50853">
    <property type="entry name" value="FN3"/>
    <property type="match status" value="1"/>
</dbReference>
<gene>
    <name evidence="9" type="ORF">EJQ19_05560</name>
</gene>
<dbReference type="Gene3D" id="1.10.1330.10">
    <property type="entry name" value="Dockerin domain"/>
    <property type="match status" value="1"/>
</dbReference>
<dbReference type="Pfam" id="PF00041">
    <property type="entry name" value="fn3"/>
    <property type="match status" value="1"/>
</dbReference>
<comment type="similarity">
    <text evidence="2">Belongs to the pectinesterase family.</text>
</comment>
<dbReference type="InterPro" id="IPR011081">
    <property type="entry name" value="Big_4"/>
</dbReference>
<dbReference type="GO" id="GO:0030599">
    <property type="term" value="F:pectinesterase activity"/>
    <property type="evidence" value="ECO:0007669"/>
    <property type="project" value="InterPro"/>
</dbReference>
<keyword evidence="5" id="KW-0063">Aspartyl esterase</keyword>
<dbReference type="SMART" id="SM00060">
    <property type="entry name" value="FN3"/>
    <property type="match status" value="1"/>
</dbReference>
<dbReference type="RefSeq" id="WP_126140200.1">
    <property type="nucleotide sequence ID" value="NZ_RXHU01000015.1"/>
</dbReference>
<dbReference type="Pfam" id="PF12708">
    <property type="entry name" value="Pect-lyase_RHGA_epim"/>
    <property type="match status" value="1"/>
</dbReference>
<dbReference type="SUPFAM" id="SSF49384">
    <property type="entry name" value="Carbohydrate-binding domain"/>
    <property type="match status" value="1"/>
</dbReference>
<keyword evidence="6" id="KW-0326">Glycosidase</keyword>
<dbReference type="InterPro" id="IPR013783">
    <property type="entry name" value="Ig-like_fold"/>
</dbReference>
<dbReference type="Gene3D" id="2.60.40.10">
    <property type="entry name" value="Immunoglobulins"/>
    <property type="match status" value="1"/>
</dbReference>
<dbReference type="Gene3D" id="1.20.1270.90">
    <property type="entry name" value="AF1782-like"/>
    <property type="match status" value="1"/>
</dbReference>
<dbReference type="InterPro" id="IPR033131">
    <property type="entry name" value="Pectinesterase_Asp_AS"/>
</dbReference>
<dbReference type="EMBL" id="RXHU01000015">
    <property type="protein sequence ID" value="RTE10737.1"/>
    <property type="molecule type" value="Genomic_DNA"/>
</dbReference>
<dbReference type="InterPro" id="IPR012334">
    <property type="entry name" value="Pectin_lyas_fold"/>
</dbReference>
<evidence type="ECO:0000313" key="10">
    <source>
        <dbReference type="Proteomes" id="UP000276128"/>
    </source>
</evidence>
<evidence type="ECO:0000256" key="5">
    <source>
        <dbReference type="ARBA" id="ARBA00023085"/>
    </source>
</evidence>
<sequence>MRRSSRGIILWILLLVVSYWPGMPLNSASAAGPMASQLYAPTELRMTPASNTDNSVVLAWEKPMSYANVTNYNIYNSDGVLIGTTPRTYYKVQGLAPNTAYSYTVRAQDASGIESLDSNRIQVATKPEGVRLNVKDFGAAGDGISLDTIAIQAALDAAPPGGTVYFPAGNYLTGALFFNHSNITVYVDAGARIKPSTHKADFLPFVAARHDIEEPQSYASLFNAGIMDRNNYGFSISDIAIIGPGTVGDEENGLALREEYDAEQLANPGVHYGGGSLISLKNARNVYLDGLQIRNGMMWTIVPVYSRDITAYGIDVNTTVHNGDGFDPNSSENVYILASTFQTGDDSSAIKSGKDQEGRDIGRPSRFIYYRGDTFSGGHGGIVLGSEMSGGVSDVYAEDNILTPIDVKSSAVNAGFKIKTSTTRGGYIRNIQIRDSIINRIELNSNYDKLTTPGDYPSDITNLRFSNLKNSDPTNASNVISLTGSASTPTSDNNLKNVQFSNCSFYQAQLTYTENIFFNNCTFTQPISATSSNNVVHDGDVIYDRSFPVNEDFTGYSVGALPSGYWTVQSGSSYIEGAVKVASAGNLEPNSLYFDDEGAGYASAYRTFTAQTGVVTASAYFKLPSPPKLTNGVPNGTYATVVTGSHNLFQLLGSDGKIAVSLATQNNGSLAYAFKGSTGGTIIPTVPFDTWFQLKAVVDYPNKRVDVYYNGTKVLSSQAFYDTSSVPKDIGTFKSITPNNNTSVAAQAFIDNLSVTAPVVADQGYGINLSSLNNAKSITVKGGSLPFSASKTSGSTASPTWAVYNYDLTPTTAATIDANGVLTARGNGNVVVAVSMNDGTATQGLFPVAITGQESFSGFKPVAISTAVGVAPVLPAAVSVIRDDGSITSAAVIWDLVPPSRYNQEGTVTVQGTVSGYAQRPSAQIQVVPTAAIGYKPVIVTTTAGIAPGLPSSVDVQLNNNTTQSLPVVWSPVSPALFAQTNVKGFTVSGTVQGQTRPVIAHVSVLPDLASGVKPILVAADGSGDYTSIQAAVNAVPDQNQQRAIIYIKNGVYYEKVLIPESKPYISLIGESQAGTILTYDDNPKKTLPDGTSLGLGTYTDYTLMIKGHDFNAKTMTIANSSGSGAGQSVAVDVYADKAYFESCSILGYQDTLLTRNLTDNADPSNYANNNTLQTYRSYYKDCYIAGSVDFIFGPGIAVFDQSEIHSRLAGHVTAASTPAGQKYGYVFLNSTLSGEALLEAAQTDTGPVDLGRPWRPYAKTVYLNSYLGKHIAKVGWNNFGKTSNESTAYYGEYQSTGPGANPASRLAWTRQLTSTEAQKYTLQQIFSASSLIGGTDDWNPLDASPVTTIASLPAVQVTTSVGAAPVLPSVIDAVYTDGMIRSVPVDWAPVAPEQYAQSGSFTVAGAVQGTAVQATAIVTVRAGSVLTGPQSVTAGQPLVLNYGWSGVTEQVYGLDLTVNYPSAQLQFVSANSLVSGVSVIDQSTAPGLVRVVLASSTPGVSLTGNLANIVQLHFMAADDALGTAAVSLSSAVIADGNGHETVVDGTSYSVLIKASEVTADTTALSAKLQEAQIKLTDASVGERWGQYTQSVLSALNAATASASSVLNQPHVSQTVVDQAVVSLTQAIQVFTASVNTTASIGDLGILASHYGLTSVGSAWASVKRYDFNHDNQLDIVDLAAMARKIIGN</sequence>
<dbReference type="Gene3D" id="2.60.40.680">
    <property type="match status" value="1"/>
</dbReference>
<dbReference type="GO" id="GO:0000272">
    <property type="term" value="P:polysaccharide catabolic process"/>
    <property type="evidence" value="ECO:0007669"/>
    <property type="project" value="InterPro"/>
</dbReference>
<protein>
    <recommendedName>
        <fullName evidence="3">Probable pectate lyase C</fullName>
    </recommendedName>
</protein>
<dbReference type="InterPro" id="IPR024535">
    <property type="entry name" value="RHGA/B-epi-like_pectate_lyase"/>
</dbReference>
<dbReference type="GO" id="GO:0030246">
    <property type="term" value="F:carbohydrate binding"/>
    <property type="evidence" value="ECO:0007669"/>
    <property type="project" value="InterPro"/>
</dbReference>
<feature type="active site" evidence="7">
    <location>
        <position position="1190"/>
    </location>
</feature>
<dbReference type="PANTHER" id="PTHR31321:SF57">
    <property type="entry name" value="PECTINESTERASE 53-RELATED"/>
    <property type="match status" value="1"/>
</dbReference>
<dbReference type="Gene3D" id="2.160.20.10">
    <property type="entry name" value="Single-stranded right-handed beta-helix, Pectin lyase-like"/>
    <property type="match status" value="2"/>
</dbReference>
<evidence type="ECO:0000256" key="7">
    <source>
        <dbReference type="PROSITE-ProRule" id="PRU10040"/>
    </source>
</evidence>
<evidence type="ECO:0000256" key="3">
    <source>
        <dbReference type="ARBA" id="ARBA00016512"/>
    </source>
</evidence>
<dbReference type="InterPro" id="IPR036439">
    <property type="entry name" value="Dockerin_dom_sf"/>
</dbReference>
<dbReference type="InterPro" id="IPR036116">
    <property type="entry name" value="FN3_sf"/>
</dbReference>
<dbReference type="PROSITE" id="PS00503">
    <property type="entry name" value="PECTINESTERASE_2"/>
    <property type="match status" value="1"/>
</dbReference>
<dbReference type="InterPro" id="IPR018247">
    <property type="entry name" value="EF_Hand_1_Ca_BS"/>
</dbReference>
<comment type="similarity">
    <text evidence="1">Belongs to the glycosyl hydrolase 28 family.</text>
</comment>
<dbReference type="PANTHER" id="PTHR31321">
    <property type="entry name" value="ACYL-COA THIOESTER HYDROLASE YBHC-RELATED"/>
    <property type="match status" value="1"/>
</dbReference>
<dbReference type="SUPFAM" id="SSF49265">
    <property type="entry name" value="Fibronectin type III"/>
    <property type="match status" value="1"/>
</dbReference>
<dbReference type="InterPro" id="IPR003961">
    <property type="entry name" value="FN3_dom"/>
</dbReference>
<dbReference type="OrthoDB" id="2666017at2"/>
<evidence type="ECO:0000313" key="9">
    <source>
        <dbReference type="EMBL" id="RTE10737.1"/>
    </source>
</evidence>
<dbReference type="InterPro" id="IPR011050">
    <property type="entry name" value="Pectin_lyase_fold/virulence"/>
</dbReference>
<dbReference type="Pfam" id="PF00295">
    <property type="entry name" value="Glyco_hydro_28"/>
    <property type="match status" value="1"/>
</dbReference>
<dbReference type="InterPro" id="IPR008965">
    <property type="entry name" value="CBM2/CBM3_carb-bd_dom_sf"/>
</dbReference>
<dbReference type="InterPro" id="IPR000070">
    <property type="entry name" value="Pectinesterase_cat"/>
</dbReference>
<evidence type="ECO:0000256" key="2">
    <source>
        <dbReference type="ARBA" id="ARBA00008891"/>
    </source>
</evidence>
<feature type="domain" description="Fibronectin type-III" evidence="8">
    <location>
        <begin position="40"/>
        <end position="128"/>
    </location>
</feature>
<evidence type="ECO:0000256" key="4">
    <source>
        <dbReference type="ARBA" id="ARBA00022801"/>
    </source>
</evidence>
<evidence type="ECO:0000259" key="8">
    <source>
        <dbReference type="PROSITE" id="PS50853"/>
    </source>
</evidence>
<dbReference type="InterPro" id="IPR000743">
    <property type="entry name" value="Glyco_hydro_28"/>
</dbReference>
<dbReference type="Proteomes" id="UP000276128">
    <property type="component" value="Unassembled WGS sequence"/>
</dbReference>
<dbReference type="SUPFAM" id="SSF49899">
    <property type="entry name" value="Concanavalin A-like lectins/glucanases"/>
    <property type="match status" value="1"/>
</dbReference>
<dbReference type="Pfam" id="PF07532">
    <property type="entry name" value="Big_4"/>
    <property type="match status" value="3"/>
</dbReference>